<sequence length="444" mass="48603">MSNGYDHNPTVLSAHCHEKVTFSTDREFYARVVDSAKRESVPACTKCFIVDPPLRERDSQGNLPPISPSDEEARHFPPDRALVRLVGFISDIGCLGPHLRQPEATTRPVVTLVVDNEHTLAEVHPRGSNLPASGWTHLTKLRQAARVLEPSSLYSLFLSTSGKIAPPERPKPVEDPSLRIISSHLNSVPPLTDLGFDQLAHQLSPDGKEIAWITVRSGIVSFAAKKLLGGIEHNAAVPVAELPTHAKLTCLAQRLPLTPNPYQSAEMAQVENHARVCLKFDPDPTRIVTVASSEPLLSEAAYRVMQNHVFDPPGALVSVLRGVMAGKGSRGELVVMLALTLARWSGWGRWAAPHTSPSELHDDVFAALGQTLSPAGAIATEVTFEDQFRDARVYFNHFIKVHEHSSPNRAHPAVLFYCGTAFAWVRGAVSRNAWGRSCGRVRTM</sequence>
<gene>
    <name evidence="1" type="ORF">BJ138DRAFT_1183579</name>
</gene>
<evidence type="ECO:0000313" key="1">
    <source>
        <dbReference type="EMBL" id="KAH7905569.1"/>
    </source>
</evidence>
<accession>A0ACB7ZXX7</accession>
<proteinExistence type="predicted"/>
<name>A0ACB7ZXX7_9AGAM</name>
<protein>
    <submittedName>
        <fullName evidence="1">Uncharacterized protein</fullName>
    </submittedName>
</protein>
<organism evidence="1 2">
    <name type="scientific">Hygrophoropsis aurantiaca</name>
    <dbReference type="NCBI Taxonomy" id="72124"/>
    <lineage>
        <taxon>Eukaryota</taxon>
        <taxon>Fungi</taxon>
        <taxon>Dikarya</taxon>
        <taxon>Basidiomycota</taxon>
        <taxon>Agaricomycotina</taxon>
        <taxon>Agaricomycetes</taxon>
        <taxon>Agaricomycetidae</taxon>
        <taxon>Boletales</taxon>
        <taxon>Coniophorineae</taxon>
        <taxon>Hygrophoropsidaceae</taxon>
        <taxon>Hygrophoropsis</taxon>
    </lineage>
</organism>
<dbReference type="Proteomes" id="UP000790377">
    <property type="component" value="Unassembled WGS sequence"/>
</dbReference>
<dbReference type="EMBL" id="MU268163">
    <property type="protein sequence ID" value="KAH7905569.1"/>
    <property type="molecule type" value="Genomic_DNA"/>
</dbReference>
<comment type="caution">
    <text evidence="1">The sequence shown here is derived from an EMBL/GenBank/DDBJ whole genome shotgun (WGS) entry which is preliminary data.</text>
</comment>
<evidence type="ECO:0000313" key="2">
    <source>
        <dbReference type="Proteomes" id="UP000790377"/>
    </source>
</evidence>
<feature type="non-terminal residue" evidence="1">
    <location>
        <position position="444"/>
    </location>
</feature>
<keyword evidence="2" id="KW-1185">Reference proteome</keyword>
<reference evidence="1" key="1">
    <citation type="journal article" date="2021" name="New Phytol.">
        <title>Evolutionary innovations through gain and loss of genes in the ectomycorrhizal Boletales.</title>
        <authorList>
            <person name="Wu G."/>
            <person name="Miyauchi S."/>
            <person name="Morin E."/>
            <person name="Kuo A."/>
            <person name="Drula E."/>
            <person name="Varga T."/>
            <person name="Kohler A."/>
            <person name="Feng B."/>
            <person name="Cao Y."/>
            <person name="Lipzen A."/>
            <person name="Daum C."/>
            <person name="Hundley H."/>
            <person name="Pangilinan J."/>
            <person name="Johnson J."/>
            <person name="Barry K."/>
            <person name="LaButti K."/>
            <person name="Ng V."/>
            <person name="Ahrendt S."/>
            <person name="Min B."/>
            <person name="Choi I.G."/>
            <person name="Park H."/>
            <person name="Plett J.M."/>
            <person name="Magnuson J."/>
            <person name="Spatafora J.W."/>
            <person name="Nagy L.G."/>
            <person name="Henrissat B."/>
            <person name="Grigoriev I.V."/>
            <person name="Yang Z.L."/>
            <person name="Xu J."/>
            <person name="Martin F.M."/>
        </authorList>
    </citation>
    <scope>NUCLEOTIDE SEQUENCE</scope>
    <source>
        <strain evidence="1">ATCC 28755</strain>
    </source>
</reference>